<evidence type="ECO:0000259" key="3">
    <source>
        <dbReference type="SMART" id="SM00066"/>
    </source>
</evidence>
<sequence>MSESADSERERPVPARRSHTKSRKGCQECKKRKVKVTLYDSRNPCDEKPPSCFNCSRRGVVCSLQRTSTVSPGPRQLKSTTLDLLASHWQSAPFISETWGRGLELMHHYTSITAKTLALRPSMQHTWHHVVPQIAYRSPFLMHGIIAAAALHKAHLLPISSREYVRLAFYHETAGLEGFRAGLQTLEYQDWKPYFCFSSIVVLCMSWQPSRILIELPLAHADDGESVPGVLDLLVFIRGIRTVLQPYELQIVSSTLAPLVEASWSHLADAGIPPDLANSTIPHDSFEAVARLQDFYRKKLVGNMREGFLSATDELLKSFHHMASAGTQPELGMVMTIPYAIHDDVLAEILALKPHGMVFVAYLAGLFRVLEAHFWFLEGLPRRLFEVIDINLAKFPLHREMVRWPREKMFDIY</sequence>
<protein>
    <recommendedName>
        <fullName evidence="3">Zn(2)-C6 fungal-type domain-containing protein</fullName>
    </recommendedName>
</protein>
<name>A0A9P9ET33_9HYPO</name>
<evidence type="ECO:0000313" key="4">
    <source>
        <dbReference type="EMBL" id="KAH7143427.1"/>
    </source>
</evidence>
<dbReference type="SUPFAM" id="SSF57701">
    <property type="entry name" value="Zn2/Cys6 DNA-binding domain"/>
    <property type="match status" value="1"/>
</dbReference>
<dbReference type="CDD" id="cd00067">
    <property type="entry name" value="GAL4"/>
    <property type="match status" value="1"/>
</dbReference>
<dbReference type="Proteomes" id="UP000738349">
    <property type="component" value="Unassembled WGS sequence"/>
</dbReference>
<dbReference type="SMART" id="SM00066">
    <property type="entry name" value="GAL4"/>
    <property type="match status" value="1"/>
</dbReference>
<dbReference type="OrthoDB" id="5295362at2759"/>
<feature type="compositionally biased region" description="Basic and acidic residues" evidence="2">
    <location>
        <begin position="1"/>
        <end position="13"/>
    </location>
</feature>
<evidence type="ECO:0000256" key="2">
    <source>
        <dbReference type="SAM" id="MobiDB-lite"/>
    </source>
</evidence>
<evidence type="ECO:0000313" key="5">
    <source>
        <dbReference type="Proteomes" id="UP000738349"/>
    </source>
</evidence>
<dbReference type="InterPro" id="IPR001138">
    <property type="entry name" value="Zn2Cys6_DnaBD"/>
</dbReference>
<feature type="non-terminal residue" evidence="4">
    <location>
        <position position="413"/>
    </location>
</feature>
<gene>
    <name evidence="4" type="ORF">EDB81DRAFT_934639</name>
</gene>
<keyword evidence="5" id="KW-1185">Reference proteome</keyword>
<organism evidence="4 5">
    <name type="scientific">Dactylonectria macrodidyma</name>
    <dbReference type="NCBI Taxonomy" id="307937"/>
    <lineage>
        <taxon>Eukaryota</taxon>
        <taxon>Fungi</taxon>
        <taxon>Dikarya</taxon>
        <taxon>Ascomycota</taxon>
        <taxon>Pezizomycotina</taxon>
        <taxon>Sordariomycetes</taxon>
        <taxon>Hypocreomycetidae</taxon>
        <taxon>Hypocreales</taxon>
        <taxon>Nectriaceae</taxon>
        <taxon>Dactylonectria</taxon>
    </lineage>
</organism>
<dbReference type="InterPro" id="IPR053157">
    <property type="entry name" value="Sterol_Uptake_Regulator"/>
</dbReference>
<dbReference type="InterPro" id="IPR036864">
    <property type="entry name" value="Zn2-C6_fun-type_DNA-bd_sf"/>
</dbReference>
<feature type="region of interest" description="Disordered" evidence="2">
    <location>
        <begin position="1"/>
        <end position="26"/>
    </location>
</feature>
<dbReference type="GO" id="GO:0001228">
    <property type="term" value="F:DNA-binding transcription activator activity, RNA polymerase II-specific"/>
    <property type="evidence" value="ECO:0007669"/>
    <property type="project" value="TreeGrafter"/>
</dbReference>
<comment type="caution">
    <text evidence="4">The sequence shown here is derived from an EMBL/GenBank/DDBJ whole genome shotgun (WGS) entry which is preliminary data.</text>
</comment>
<reference evidence="4" key="1">
    <citation type="journal article" date="2021" name="Nat. Commun.">
        <title>Genetic determinants of endophytism in the Arabidopsis root mycobiome.</title>
        <authorList>
            <person name="Mesny F."/>
            <person name="Miyauchi S."/>
            <person name="Thiergart T."/>
            <person name="Pickel B."/>
            <person name="Atanasova L."/>
            <person name="Karlsson M."/>
            <person name="Huettel B."/>
            <person name="Barry K.W."/>
            <person name="Haridas S."/>
            <person name="Chen C."/>
            <person name="Bauer D."/>
            <person name="Andreopoulos W."/>
            <person name="Pangilinan J."/>
            <person name="LaButti K."/>
            <person name="Riley R."/>
            <person name="Lipzen A."/>
            <person name="Clum A."/>
            <person name="Drula E."/>
            <person name="Henrissat B."/>
            <person name="Kohler A."/>
            <person name="Grigoriev I.V."/>
            <person name="Martin F.M."/>
            <person name="Hacquard S."/>
        </authorList>
    </citation>
    <scope>NUCLEOTIDE SEQUENCE</scope>
    <source>
        <strain evidence="4">MPI-CAGE-AT-0147</strain>
    </source>
</reference>
<dbReference type="GO" id="GO:0008270">
    <property type="term" value="F:zinc ion binding"/>
    <property type="evidence" value="ECO:0007669"/>
    <property type="project" value="InterPro"/>
</dbReference>
<keyword evidence="1" id="KW-0539">Nucleus</keyword>
<dbReference type="Gene3D" id="4.10.240.10">
    <property type="entry name" value="Zn(2)-C6 fungal-type DNA-binding domain"/>
    <property type="match status" value="1"/>
</dbReference>
<evidence type="ECO:0000256" key="1">
    <source>
        <dbReference type="ARBA" id="ARBA00023242"/>
    </source>
</evidence>
<feature type="compositionally biased region" description="Basic residues" evidence="2">
    <location>
        <begin position="14"/>
        <end position="26"/>
    </location>
</feature>
<dbReference type="PANTHER" id="PTHR47784:SF5">
    <property type="entry name" value="STEROL UPTAKE CONTROL PROTEIN 2"/>
    <property type="match status" value="1"/>
</dbReference>
<dbReference type="AlphaFoldDB" id="A0A9P9ET33"/>
<feature type="domain" description="Zn(2)-C6 fungal-type" evidence="3">
    <location>
        <begin position="20"/>
        <end position="73"/>
    </location>
</feature>
<accession>A0A9P9ET33</accession>
<dbReference type="EMBL" id="JAGMUV010000009">
    <property type="protein sequence ID" value="KAH7143427.1"/>
    <property type="molecule type" value="Genomic_DNA"/>
</dbReference>
<proteinExistence type="predicted"/>
<dbReference type="PANTHER" id="PTHR47784">
    <property type="entry name" value="STEROL UPTAKE CONTROL PROTEIN 2"/>
    <property type="match status" value="1"/>
</dbReference>